<accession>A0ABP4VBG5</accession>
<protein>
    <submittedName>
        <fullName evidence="2">Uncharacterized protein</fullName>
    </submittedName>
</protein>
<keyword evidence="3" id="KW-1185">Reference proteome</keyword>
<proteinExistence type="predicted"/>
<name>A0ABP4VBG5_9MICO</name>
<evidence type="ECO:0000256" key="1">
    <source>
        <dbReference type="SAM" id="MobiDB-lite"/>
    </source>
</evidence>
<gene>
    <name evidence="2" type="ORF">GCM10009809_15110</name>
</gene>
<evidence type="ECO:0000313" key="3">
    <source>
        <dbReference type="Proteomes" id="UP001501138"/>
    </source>
</evidence>
<evidence type="ECO:0000313" key="2">
    <source>
        <dbReference type="EMBL" id="GAA1720341.1"/>
    </source>
</evidence>
<dbReference type="Proteomes" id="UP001501138">
    <property type="component" value="Unassembled WGS sequence"/>
</dbReference>
<feature type="region of interest" description="Disordered" evidence="1">
    <location>
        <begin position="39"/>
        <end position="58"/>
    </location>
</feature>
<dbReference type="RefSeq" id="WP_344247220.1">
    <property type="nucleotide sequence ID" value="NZ_BAAAPM010000003.1"/>
</dbReference>
<dbReference type="PROSITE" id="PS51318">
    <property type="entry name" value="TAT"/>
    <property type="match status" value="1"/>
</dbReference>
<dbReference type="InterPro" id="IPR006311">
    <property type="entry name" value="TAT_signal"/>
</dbReference>
<reference evidence="3" key="1">
    <citation type="journal article" date="2019" name="Int. J. Syst. Evol. Microbiol.">
        <title>The Global Catalogue of Microorganisms (GCM) 10K type strain sequencing project: providing services to taxonomists for standard genome sequencing and annotation.</title>
        <authorList>
            <consortium name="The Broad Institute Genomics Platform"/>
            <consortium name="The Broad Institute Genome Sequencing Center for Infectious Disease"/>
            <person name="Wu L."/>
            <person name="Ma J."/>
        </authorList>
    </citation>
    <scope>NUCLEOTIDE SEQUENCE [LARGE SCALE GENOMIC DNA]</scope>
    <source>
        <strain evidence="3">JCM 15589</strain>
    </source>
</reference>
<dbReference type="EMBL" id="BAAAPM010000003">
    <property type="protein sequence ID" value="GAA1720341.1"/>
    <property type="molecule type" value="Genomic_DNA"/>
</dbReference>
<sequence>MEHRPETMPSHDTMSRRAVLTLLGAGAAGTLLLPAAAAEPRTTPVTGPMTQVGRDRTGPAMAAGLDMCTMALLR</sequence>
<organism evidence="2 3">
    <name type="scientific">Isoptericola hypogeus</name>
    <dbReference type="NCBI Taxonomy" id="300179"/>
    <lineage>
        <taxon>Bacteria</taxon>
        <taxon>Bacillati</taxon>
        <taxon>Actinomycetota</taxon>
        <taxon>Actinomycetes</taxon>
        <taxon>Micrococcales</taxon>
        <taxon>Promicromonosporaceae</taxon>
        <taxon>Isoptericola</taxon>
    </lineage>
</organism>
<comment type="caution">
    <text evidence="2">The sequence shown here is derived from an EMBL/GenBank/DDBJ whole genome shotgun (WGS) entry which is preliminary data.</text>
</comment>